<feature type="region of interest" description="Disordered" evidence="1">
    <location>
        <begin position="18"/>
        <end position="79"/>
    </location>
</feature>
<evidence type="ECO:0000256" key="1">
    <source>
        <dbReference type="SAM" id="MobiDB-lite"/>
    </source>
</evidence>
<dbReference type="EMBL" id="BK015057">
    <property type="protein sequence ID" value="DAD89288.1"/>
    <property type="molecule type" value="Genomic_DNA"/>
</dbReference>
<feature type="region of interest" description="Disordered" evidence="1">
    <location>
        <begin position="99"/>
        <end position="147"/>
    </location>
</feature>
<feature type="compositionally biased region" description="Basic residues" evidence="1">
    <location>
        <begin position="21"/>
        <end position="32"/>
    </location>
</feature>
<sequence>MFQWEAKKLCRRGAAGGCVKARPRRGPHRRLCPLRQYGGMRPSPRNMHSASPGRKRKAAGQAGPHRPKRAPCSRPWAGARQRGGAFPISCFILLKGHTAARQNAPHKPHGRAEGRPRPVSPHAALAAHGGAGVHRRREAQARSIRRM</sequence>
<accession>A0A8S5N483</accession>
<protein>
    <submittedName>
        <fullName evidence="2">Uncharacterized protein</fullName>
    </submittedName>
</protein>
<proteinExistence type="predicted"/>
<name>A0A8S5N483_9CAUD</name>
<reference evidence="2" key="1">
    <citation type="journal article" date="2021" name="Proc. Natl. Acad. Sci. U.S.A.">
        <title>A Catalog of Tens of Thousands of Viruses from Human Metagenomes Reveals Hidden Associations with Chronic Diseases.</title>
        <authorList>
            <person name="Tisza M.J."/>
            <person name="Buck C.B."/>
        </authorList>
    </citation>
    <scope>NUCLEOTIDE SEQUENCE</scope>
    <source>
        <strain evidence="2">CtTOm1</strain>
    </source>
</reference>
<organism evidence="2">
    <name type="scientific">Myoviridae sp. ctTOm1</name>
    <dbReference type="NCBI Taxonomy" id="2826657"/>
    <lineage>
        <taxon>Viruses</taxon>
        <taxon>Duplodnaviria</taxon>
        <taxon>Heunggongvirae</taxon>
        <taxon>Uroviricota</taxon>
        <taxon>Caudoviricetes</taxon>
    </lineage>
</organism>
<evidence type="ECO:0000313" key="2">
    <source>
        <dbReference type="EMBL" id="DAD89288.1"/>
    </source>
</evidence>
<feature type="compositionally biased region" description="Basic residues" evidence="1">
    <location>
        <begin position="133"/>
        <end position="147"/>
    </location>
</feature>